<feature type="domain" description="DUF7686" evidence="1">
    <location>
        <begin position="22"/>
        <end position="56"/>
    </location>
</feature>
<dbReference type="AlphaFoldDB" id="A0A417YIF0"/>
<proteinExistence type="predicted"/>
<name>A0A417YIF0_9BACI</name>
<evidence type="ECO:0000313" key="2">
    <source>
        <dbReference type="EMBL" id="RHW32836.1"/>
    </source>
</evidence>
<sequence>MLSAITRIFNELMTEELDVHLEQLPESFVVKDFQGVSRKFYVERGILPNGIFLEALSDLKYQEVSPENNKLSESLQKLNDNIYCPYPTKG</sequence>
<gene>
    <name evidence="2" type="ORF">D1B31_21050</name>
</gene>
<dbReference type="InterPro" id="IPR056103">
    <property type="entry name" value="DUF7686"/>
</dbReference>
<accession>A0A417YIF0</accession>
<keyword evidence="3" id="KW-1185">Reference proteome</keyword>
<dbReference type="Proteomes" id="UP000284416">
    <property type="component" value="Unassembled WGS sequence"/>
</dbReference>
<dbReference type="Pfam" id="PF24735">
    <property type="entry name" value="DUF7686"/>
    <property type="match status" value="1"/>
</dbReference>
<dbReference type="EMBL" id="QWEG01000018">
    <property type="protein sequence ID" value="RHW32836.1"/>
    <property type="molecule type" value="Genomic_DNA"/>
</dbReference>
<comment type="caution">
    <text evidence="2">The sequence shown here is derived from an EMBL/GenBank/DDBJ whole genome shotgun (WGS) entry which is preliminary data.</text>
</comment>
<reference evidence="2 3" key="1">
    <citation type="journal article" date="2017" name="Int. J. Syst. Evol. Microbiol.">
        <title>Bacillus notoginsengisoli sp. nov., a novel bacterium isolated from the rhizosphere of Panax notoginseng.</title>
        <authorList>
            <person name="Zhang M.Y."/>
            <person name="Cheng J."/>
            <person name="Cai Y."/>
            <person name="Zhang T.Y."/>
            <person name="Wu Y.Y."/>
            <person name="Manikprabhu D."/>
            <person name="Li W.J."/>
            <person name="Zhang Y.X."/>
        </authorList>
    </citation>
    <scope>NUCLEOTIDE SEQUENCE [LARGE SCALE GENOMIC DNA]</scope>
    <source>
        <strain evidence="2 3">JCM 30743</strain>
    </source>
</reference>
<evidence type="ECO:0000259" key="1">
    <source>
        <dbReference type="Pfam" id="PF24735"/>
    </source>
</evidence>
<organism evidence="2 3">
    <name type="scientific">Neobacillus notoginsengisoli</name>
    <dbReference type="NCBI Taxonomy" id="1578198"/>
    <lineage>
        <taxon>Bacteria</taxon>
        <taxon>Bacillati</taxon>
        <taxon>Bacillota</taxon>
        <taxon>Bacilli</taxon>
        <taxon>Bacillales</taxon>
        <taxon>Bacillaceae</taxon>
        <taxon>Neobacillus</taxon>
    </lineage>
</organism>
<evidence type="ECO:0000313" key="3">
    <source>
        <dbReference type="Proteomes" id="UP000284416"/>
    </source>
</evidence>
<protein>
    <recommendedName>
        <fullName evidence="1">DUF7686 domain-containing protein</fullName>
    </recommendedName>
</protein>